<organism evidence="2 3">
    <name type="scientific">Neisseria elongata subsp. glycolytica ATCC 29315</name>
    <dbReference type="NCBI Taxonomy" id="546263"/>
    <lineage>
        <taxon>Bacteria</taxon>
        <taxon>Pseudomonadati</taxon>
        <taxon>Pseudomonadota</taxon>
        <taxon>Betaproteobacteria</taxon>
        <taxon>Neisseriales</taxon>
        <taxon>Neisseriaceae</taxon>
        <taxon>Neisseria</taxon>
    </lineage>
</organism>
<dbReference type="AlphaFoldDB" id="D4DQH3"/>
<dbReference type="EMBL" id="ADBF01000031">
    <property type="protein sequence ID" value="EFE49900.1"/>
    <property type="molecule type" value="Genomic_DNA"/>
</dbReference>
<dbReference type="Proteomes" id="UP000005536">
    <property type="component" value="Unassembled WGS sequence"/>
</dbReference>
<sequence length="47" mass="5500">MRPSENKMEYNPPFPFYPLPRPSETGRARFSDGLNRLTGRLKTAFKK</sequence>
<proteinExistence type="predicted"/>
<comment type="caution">
    <text evidence="2">The sequence shown here is derived from an EMBL/GenBank/DDBJ whole genome shotgun (WGS) entry which is preliminary data.</text>
</comment>
<gene>
    <name evidence="2" type="ORF">NEIELOOT_01312</name>
</gene>
<protein>
    <submittedName>
        <fullName evidence="2">Uncharacterized protein</fullName>
    </submittedName>
</protein>
<name>D4DQH3_NEIEG</name>
<feature type="region of interest" description="Disordered" evidence="1">
    <location>
        <begin position="1"/>
        <end position="30"/>
    </location>
</feature>
<evidence type="ECO:0000256" key="1">
    <source>
        <dbReference type="SAM" id="MobiDB-lite"/>
    </source>
</evidence>
<feature type="compositionally biased region" description="Pro residues" evidence="1">
    <location>
        <begin position="12"/>
        <end position="21"/>
    </location>
</feature>
<reference evidence="2 3" key="1">
    <citation type="submission" date="2010-02" db="EMBL/GenBank/DDBJ databases">
        <authorList>
            <person name="Weinstock G."/>
            <person name="Sodergren E."/>
            <person name="Clifton S."/>
            <person name="Fulton L."/>
            <person name="Fulton B."/>
            <person name="Courtney L."/>
            <person name="Fronick C."/>
            <person name="Harrison M."/>
            <person name="Strong C."/>
            <person name="Farmer C."/>
            <person name="Delahaunty K."/>
            <person name="Markovic C."/>
            <person name="Hall O."/>
            <person name="Minx P."/>
            <person name="Tomlinson C."/>
            <person name="Mitreva M."/>
            <person name="Nelson J."/>
            <person name="Hou S."/>
            <person name="Wollam A."/>
            <person name="Pepin K.H."/>
            <person name="Johnson M."/>
            <person name="Bhonagiri V."/>
            <person name="Zhang X."/>
            <person name="Suruliraj S."/>
            <person name="Warren W."/>
            <person name="Chinwalla A."/>
            <person name="Mardis E.R."/>
            <person name="Wilson R.K."/>
        </authorList>
    </citation>
    <scope>NUCLEOTIDE SEQUENCE [LARGE SCALE GENOMIC DNA]</scope>
    <source>
        <strain evidence="2 3">ATCC 29315</strain>
    </source>
</reference>
<evidence type="ECO:0000313" key="3">
    <source>
        <dbReference type="Proteomes" id="UP000005536"/>
    </source>
</evidence>
<evidence type="ECO:0000313" key="2">
    <source>
        <dbReference type="EMBL" id="EFE49900.1"/>
    </source>
</evidence>
<accession>D4DQH3</accession>